<sequence length="282" mass="30420">MGLTEESGDLLQGAAALITDLDGTLTETELLKAMSYARVMAHFFDCHQPDALRILSCEDRDIPALSKRVRTAVTSAERKLALPSPPEQSPPPSADGTPPPRCTRAAPKRSSTRRWPSSSPTSAQRAAPSAWRSSTRSTCRRRAMPSLRPRKRGCRPKRRAALPTTGGCFTCSARSSTMSTLRRPPTSARAPMNAPWRSCGRWQGAAGGGATRRCPWRSRPAPQRPTRSGCSAPSACQTPSAWSLVGTLWSALNPRPRRTRPPRAASASTCAGVSCWKTRSTG</sequence>
<evidence type="ECO:0000313" key="2">
    <source>
        <dbReference type="EMBL" id="OSX76832.1"/>
    </source>
</evidence>
<dbReference type="EMBL" id="KV918854">
    <property type="protein sequence ID" value="OSX76832.1"/>
    <property type="molecule type" value="Genomic_DNA"/>
</dbReference>
<reference evidence="2 3" key="1">
    <citation type="submission" date="2017-03" db="EMBL/GenBank/DDBJ databases">
        <title>WGS assembly of Porphyra umbilicalis.</title>
        <authorList>
            <person name="Brawley S.H."/>
            <person name="Blouin N.A."/>
            <person name="Ficko-Blean E."/>
            <person name="Wheeler G.L."/>
            <person name="Lohr M."/>
            <person name="Goodson H.V."/>
            <person name="Jenkins J.W."/>
            <person name="Blaby-Haas C.E."/>
            <person name="Helliwell K.E."/>
            <person name="Chan C."/>
            <person name="Marriage T."/>
            <person name="Bhattacharya D."/>
            <person name="Klein A.S."/>
            <person name="Badis Y."/>
            <person name="Brodie J."/>
            <person name="Cao Y."/>
            <person name="Collen J."/>
            <person name="Dittami S.M."/>
            <person name="Gachon C.M."/>
            <person name="Green B.R."/>
            <person name="Karpowicz S."/>
            <person name="Kim J.W."/>
            <person name="Kudahl U."/>
            <person name="Lin S."/>
            <person name="Michel G."/>
            <person name="Mittag M."/>
            <person name="Olson B.J."/>
            <person name="Pangilinan J."/>
            <person name="Peng Y."/>
            <person name="Qiu H."/>
            <person name="Shu S."/>
            <person name="Singer J.T."/>
            <person name="Smith A.G."/>
            <person name="Sprecher B.N."/>
            <person name="Wagner V."/>
            <person name="Wang W."/>
            <person name="Wang Z.-Y."/>
            <person name="Yan J."/>
            <person name="Yarish C."/>
            <person name="Zoeuner-Riek S."/>
            <person name="Zhuang Y."/>
            <person name="Zou Y."/>
            <person name="Lindquist E.A."/>
            <person name="Grimwood J."/>
            <person name="Barry K."/>
            <person name="Rokhsar D.S."/>
            <person name="Schmutz J."/>
            <person name="Stiller J.W."/>
            <person name="Grossman A.R."/>
            <person name="Prochnik S.E."/>
        </authorList>
    </citation>
    <scope>NUCLEOTIDE SEQUENCE [LARGE SCALE GENOMIC DNA]</scope>
    <source>
        <strain evidence="2">4086291</strain>
    </source>
</reference>
<feature type="region of interest" description="Disordered" evidence="1">
    <location>
        <begin position="206"/>
        <end position="232"/>
    </location>
</feature>
<name>A0A1X6P7G3_PORUM</name>
<evidence type="ECO:0000313" key="3">
    <source>
        <dbReference type="Proteomes" id="UP000218209"/>
    </source>
</evidence>
<evidence type="ECO:0000256" key="1">
    <source>
        <dbReference type="SAM" id="MobiDB-lite"/>
    </source>
</evidence>
<keyword evidence="3" id="KW-1185">Reference proteome</keyword>
<feature type="compositionally biased region" description="Low complexity" evidence="1">
    <location>
        <begin position="113"/>
        <end position="122"/>
    </location>
</feature>
<feature type="compositionally biased region" description="Pro residues" evidence="1">
    <location>
        <begin position="83"/>
        <end position="101"/>
    </location>
</feature>
<organism evidence="2 3">
    <name type="scientific">Porphyra umbilicalis</name>
    <name type="common">Purple laver</name>
    <name type="synonym">Red alga</name>
    <dbReference type="NCBI Taxonomy" id="2786"/>
    <lineage>
        <taxon>Eukaryota</taxon>
        <taxon>Rhodophyta</taxon>
        <taxon>Bangiophyceae</taxon>
        <taxon>Bangiales</taxon>
        <taxon>Bangiaceae</taxon>
        <taxon>Porphyra</taxon>
    </lineage>
</organism>
<dbReference type="Proteomes" id="UP000218209">
    <property type="component" value="Unassembled WGS sequence"/>
</dbReference>
<feature type="region of interest" description="Disordered" evidence="1">
    <location>
        <begin position="75"/>
        <end position="161"/>
    </location>
</feature>
<gene>
    <name evidence="2" type="ORF">BU14_0172s0014</name>
</gene>
<proteinExistence type="predicted"/>
<feature type="compositionally biased region" description="Basic residues" evidence="1">
    <location>
        <begin position="138"/>
        <end position="160"/>
    </location>
</feature>
<protein>
    <submittedName>
        <fullName evidence="2">Uncharacterized protein</fullName>
    </submittedName>
</protein>
<accession>A0A1X6P7G3</accession>
<dbReference type="AlphaFoldDB" id="A0A1X6P7G3"/>